<proteinExistence type="predicted"/>
<feature type="region of interest" description="Disordered" evidence="1">
    <location>
        <begin position="1"/>
        <end position="65"/>
    </location>
</feature>
<evidence type="ECO:0000313" key="3">
    <source>
        <dbReference type="Proteomes" id="UP000234681"/>
    </source>
</evidence>
<name>A6J1M1_RAT</name>
<feature type="compositionally biased region" description="Low complexity" evidence="1">
    <location>
        <begin position="30"/>
        <end position="41"/>
    </location>
</feature>
<gene>
    <name evidence="2" type="ORF">rCG_21102</name>
</gene>
<protein>
    <submittedName>
        <fullName evidence="2">RCG21102</fullName>
    </submittedName>
</protein>
<sequence length="125" mass="12986">MSPASRPRAPGRVRLRRRSPRAALGGGAGDRAAAAGAGRRAAPTRHEASRAAPGPAARAAARAPRPLAMAVRGRATGWRNPVSLEEAGSCFPEGVARSAEGSQECTELMVGTRAEEAPREVQLQR</sequence>
<feature type="compositionally biased region" description="Basic residues" evidence="1">
    <location>
        <begin position="9"/>
        <end position="20"/>
    </location>
</feature>
<dbReference type="Proteomes" id="UP000234681">
    <property type="component" value="Chromosome 12"/>
</dbReference>
<accession>A6J1M1</accession>
<organism evidence="2 3">
    <name type="scientific">Rattus norvegicus</name>
    <name type="common">Rat</name>
    <dbReference type="NCBI Taxonomy" id="10116"/>
    <lineage>
        <taxon>Eukaryota</taxon>
        <taxon>Metazoa</taxon>
        <taxon>Chordata</taxon>
        <taxon>Craniata</taxon>
        <taxon>Vertebrata</taxon>
        <taxon>Euteleostomi</taxon>
        <taxon>Mammalia</taxon>
        <taxon>Eutheria</taxon>
        <taxon>Euarchontoglires</taxon>
        <taxon>Glires</taxon>
        <taxon>Rodentia</taxon>
        <taxon>Myomorpha</taxon>
        <taxon>Muroidea</taxon>
        <taxon>Muridae</taxon>
        <taxon>Murinae</taxon>
        <taxon>Rattus</taxon>
    </lineage>
</organism>
<evidence type="ECO:0000256" key="1">
    <source>
        <dbReference type="SAM" id="MobiDB-lite"/>
    </source>
</evidence>
<reference evidence="2 3" key="1">
    <citation type="submission" date="2005-07" db="EMBL/GenBank/DDBJ databases">
        <authorList>
            <person name="Mural R.J."/>
            <person name="Li P.W."/>
            <person name="Adams M.D."/>
            <person name="Amanatides P.G."/>
            <person name="Baden-Tillson H."/>
            <person name="Barnstead M."/>
            <person name="Chin S.H."/>
            <person name="Dew I."/>
            <person name="Evans C.A."/>
            <person name="Ferriera S."/>
            <person name="Flanigan M."/>
            <person name="Fosler C."/>
            <person name="Glodek A."/>
            <person name="Gu Z."/>
            <person name="Holt R.A."/>
            <person name="Jennings D."/>
            <person name="Kraft C.L."/>
            <person name="Lu F."/>
            <person name="Nguyen T."/>
            <person name="Nusskern D.R."/>
            <person name="Pfannkoch C.M."/>
            <person name="Sitter C."/>
            <person name="Sutton G.G."/>
            <person name="Venter J.C."/>
            <person name="Wang Z."/>
            <person name="Woodage T."/>
            <person name="Zheng X.H."/>
            <person name="Zhong F."/>
        </authorList>
    </citation>
    <scope>NUCLEOTIDE SEQUENCE [LARGE SCALE GENOMIC DNA]</scope>
    <source>
        <strain>BN</strain>
        <strain evidence="3">Sprague-Dawley</strain>
    </source>
</reference>
<dbReference type="EMBL" id="CH473973">
    <property type="protein sequence ID" value="EDM13810.1"/>
    <property type="molecule type" value="Genomic_DNA"/>
</dbReference>
<feature type="compositionally biased region" description="Low complexity" evidence="1">
    <location>
        <begin position="50"/>
        <end position="65"/>
    </location>
</feature>
<evidence type="ECO:0000313" key="2">
    <source>
        <dbReference type="EMBL" id="EDM13810.1"/>
    </source>
</evidence>
<dbReference type="AlphaFoldDB" id="A6J1M1"/>